<keyword evidence="1" id="KW-0812">Transmembrane</keyword>
<organism evidence="2 3">
    <name type="scientific">Cyclobacterium plantarum</name>
    <dbReference type="NCBI Taxonomy" id="2716263"/>
    <lineage>
        <taxon>Bacteria</taxon>
        <taxon>Pseudomonadati</taxon>
        <taxon>Bacteroidota</taxon>
        <taxon>Cytophagia</taxon>
        <taxon>Cytophagales</taxon>
        <taxon>Cyclobacteriaceae</taxon>
        <taxon>Cyclobacterium</taxon>
    </lineage>
</organism>
<reference evidence="2 3" key="1">
    <citation type="submission" date="2020-03" db="EMBL/GenBank/DDBJ databases">
        <title>Cyclobacterium plantarum sp. nov., a marine bacterium isolated from a coastal-marine wetland.</title>
        <authorList>
            <person name="Sanchez-Porro C."/>
            <person name="Ventosa A."/>
            <person name="Amoozegar M."/>
        </authorList>
    </citation>
    <scope>NUCLEOTIDE SEQUENCE [LARGE SCALE GENOMIC DNA]</scope>
    <source>
        <strain evidence="2 3">GBPx2</strain>
    </source>
</reference>
<dbReference type="RefSeq" id="WP_166148923.1">
    <property type="nucleotide sequence ID" value="NZ_JAANYN010000007.1"/>
</dbReference>
<feature type="transmembrane region" description="Helical" evidence="1">
    <location>
        <begin position="114"/>
        <end position="136"/>
    </location>
</feature>
<keyword evidence="1" id="KW-1133">Transmembrane helix</keyword>
<accession>A0ABX0H9A9</accession>
<evidence type="ECO:0000313" key="3">
    <source>
        <dbReference type="Proteomes" id="UP000649799"/>
    </source>
</evidence>
<dbReference type="EMBL" id="JAANYN010000007">
    <property type="protein sequence ID" value="NHE58485.1"/>
    <property type="molecule type" value="Genomic_DNA"/>
</dbReference>
<protein>
    <submittedName>
        <fullName evidence="2">Uncharacterized protein</fullName>
    </submittedName>
</protein>
<keyword evidence="3" id="KW-1185">Reference proteome</keyword>
<evidence type="ECO:0000256" key="1">
    <source>
        <dbReference type="SAM" id="Phobius"/>
    </source>
</evidence>
<dbReference type="Proteomes" id="UP000649799">
    <property type="component" value="Unassembled WGS sequence"/>
</dbReference>
<name>A0ABX0H9A9_9BACT</name>
<proteinExistence type="predicted"/>
<sequence length="180" mass="20430">MKENQIKAFDYASSFHKHLITISVAIITLGVGNLGGLDSIESPSLLIFSFWCLIFSIFFGLFTHMNLTGYLDVSTLRKINSKIELENKNASELGEVKQKRYFSPDDLTIYKKSIQLFGFAQLSSFFIAVVCFGFIAQNFLKNGKDIIVEEPIYCIVPIDKCQLFSKQLINDTIKCWSNID</sequence>
<feature type="transmembrane region" description="Helical" evidence="1">
    <location>
        <begin position="19"/>
        <end position="37"/>
    </location>
</feature>
<evidence type="ECO:0000313" key="2">
    <source>
        <dbReference type="EMBL" id="NHE58485.1"/>
    </source>
</evidence>
<comment type="caution">
    <text evidence="2">The sequence shown here is derived from an EMBL/GenBank/DDBJ whole genome shotgun (WGS) entry which is preliminary data.</text>
</comment>
<keyword evidence="1" id="KW-0472">Membrane</keyword>
<gene>
    <name evidence="2" type="ORF">G9Q97_16875</name>
</gene>
<feature type="transmembrane region" description="Helical" evidence="1">
    <location>
        <begin position="44"/>
        <end position="62"/>
    </location>
</feature>